<gene>
    <name evidence="1" type="ORF">B0T10DRAFT_536809</name>
</gene>
<protein>
    <submittedName>
        <fullName evidence="1">ASST-domain-containing protein</fullName>
    </submittedName>
</protein>
<dbReference type="EMBL" id="JAGPYM010000006">
    <property type="protein sequence ID" value="KAH6892908.1"/>
    <property type="molecule type" value="Genomic_DNA"/>
</dbReference>
<dbReference type="Proteomes" id="UP000777438">
    <property type="component" value="Unassembled WGS sequence"/>
</dbReference>
<accession>A0A9P8WB25</accession>
<evidence type="ECO:0000313" key="1">
    <source>
        <dbReference type="EMBL" id="KAH6892908.1"/>
    </source>
</evidence>
<dbReference type="OrthoDB" id="5377172at2759"/>
<dbReference type="AlphaFoldDB" id="A0A9P8WB25"/>
<organism evidence="1 2">
    <name type="scientific">Thelonectria olida</name>
    <dbReference type="NCBI Taxonomy" id="1576542"/>
    <lineage>
        <taxon>Eukaryota</taxon>
        <taxon>Fungi</taxon>
        <taxon>Dikarya</taxon>
        <taxon>Ascomycota</taxon>
        <taxon>Pezizomycotina</taxon>
        <taxon>Sordariomycetes</taxon>
        <taxon>Hypocreomycetidae</taxon>
        <taxon>Hypocreales</taxon>
        <taxon>Nectriaceae</taxon>
        <taxon>Thelonectria</taxon>
    </lineage>
</organism>
<evidence type="ECO:0000313" key="2">
    <source>
        <dbReference type="Proteomes" id="UP000777438"/>
    </source>
</evidence>
<sequence>MHLFFADLYPQEQDILHSALPWFSSHPYVKVVQPDEPSTWPYRVYKSSPYKPPYLDITGNGGEIAEGYLFFTPSLKKGVPTPQNLPLIMGQDNELVFCMDGQSADPHVKLKHLRPQMINGTPHITVWQGLIGTGHGYGQVIILDDEYMQSKVTLDLVITPNIGHRFPNPPPGIIDFHEGYVTSYGTIIVTAYNNTPWDLTPLGGPRDGWAINSMFYEIDLKTMEIVFSWKHFDHFDIARSYIPLPSHLGDGSPERAYDPFHLNAVQRLGDTFLVNSKHHCAVYMVSRNTGEVMWELDGRGDGGSFGTLPPEARFRWQHHARAHNLTHDSFVLSLFDNHNGKYDKDPDKTPTSSRGLVLELSLPPNPKLPPKLLRHLDPPNDTFIRSQGSFEIGLSNHNQLVGYGESPVFREYGPTGDSSDIRSEIRFAHDNASQNYRVFKSEWRATPRGWSPSLVYEKEGDSLKGYVSWNGATEVEWWKVYTVERGGRLEPIGKAFRDGFETVINIPRKFNGTDCIAVAAMQGGEEIRQSNIACLKLESS</sequence>
<reference evidence="1 2" key="1">
    <citation type="journal article" date="2021" name="Nat. Commun.">
        <title>Genetic determinants of endophytism in the Arabidopsis root mycobiome.</title>
        <authorList>
            <person name="Mesny F."/>
            <person name="Miyauchi S."/>
            <person name="Thiergart T."/>
            <person name="Pickel B."/>
            <person name="Atanasova L."/>
            <person name="Karlsson M."/>
            <person name="Huettel B."/>
            <person name="Barry K.W."/>
            <person name="Haridas S."/>
            <person name="Chen C."/>
            <person name="Bauer D."/>
            <person name="Andreopoulos W."/>
            <person name="Pangilinan J."/>
            <person name="LaButti K."/>
            <person name="Riley R."/>
            <person name="Lipzen A."/>
            <person name="Clum A."/>
            <person name="Drula E."/>
            <person name="Henrissat B."/>
            <person name="Kohler A."/>
            <person name="Grigoriev I.V."/>
            <person name="Martin F.M."/>
            <person name="Hacquard S."/>
        </authorList>
    </citation>
    <scope>NUCLEOTIDE SEQUENCE [LARGE SCALE GENOMIC DNA]</scope>
    <source>
        <strain evidence="1 2">MPI-CAGE-CH-0241</strain>
    </source>
</reference>
<dbReference type="Pfam" id="PF14269">
    <property type="entry name" value="Arylsulfotran_2"/>
    <property type="match status" value="1"/>
</dbReference>
<dbReference type="InterPro" id="IPR039535">
    <property type="entry name" value="ASST-like"/>
</dbReference>
<comment type="caution">
    <text evidence="1">The sequence shown here is derived from an EMBL/GenBank/DDBJ whole genome shotgun (WGS) entry which is preliminary data.</text>
</comment>
<dbReference type="PANTHER" id="PTHR35340">
    <property type="entry name" value="PQQ ENZYME REPEAT PROTEIN-RELATED"/>
    <property type="match status" value="1"/>
</dbReference>
<keyword evidence="2" id="KW-1185">Reference proteome</keyword>
<proteinExistence type="predicted"/>
<dbReference type="InterPro" id="IPR053143">
    <property type="entry name" value="Arylsulfate_ST"/>
</dbReference>
<name>A0A9P8WB25_9HYPO</name>
<dbReference type="PANTHER" id="PTHR35340:SF6">
    <property type="entry name" value="ASST-DOMAIN-CONTAINING PROTEIN"/>
    <property type="match status" value="1"/>
</dbReference>